<dbReference type="AlphaFoldDB" id="A0A926E2Q2"/>
<accession>A0A926E2Q2</accession>
<evidence type="ECO:0000313" key="2">
    <source>
        <dbReference type="Proteomes" id="UP000610760"/>
    </source>
</evidence>
<comment type="caution">
    <text evidence="1">The sequence shown here is derived from an EMBL/GenBank/DDBJ whole genome shotgun (WGS) entry which is preliminary data.</text>
</comment>
<keyword evidence="2" id="KW-1185">Reference proteome</keyword>
<dbReference type="Pfam" id="PF12675">
    <property type="entry name" value="DUF3795"/>
    <property type="match status" value="1"/>
</dbReference>
<gene>
    <name evidence="1" type="ORF">H8710_03515</name>
</gene>
<dbReference type="EMBL" id="JACRSV010000001">
    <property type="protein sequence ID" value="MBC8559132.1"/>
    <property type="molecule type" value="Genomic_DNA"/>
</dbReference>
<organism evidence="1 2">
    <name type="scientific">Fumia xinanensis</name>
    <dbReference type="NCBI Taxonomy" id="2763659"/>
    <lineage>
        <taxon>Bacteria</taxon>
        <taxon>Bacillati</taxon>
        <taxon>Bacillota</taxon>
        <taxon>Clostridia</taxon>
        <taxon>Eubacteriales</taxon>
        <taxon>Oscillospiraceae</taxon>
        <taxon>Fumia</taxon>
    </lineage>
</organism>
<dbReference type="RefSeq" id="WP_249294020.1">
    <property type="nucleotide sequence ID" value="NZ_JACRSV010000001.1"/>
</dbReference>
<protein>
    <submittedName>
        <fullName evidence="1">DUF3795 domain-containing protein</fullName>
    </submittedName>
</protein>
<dbReference type="InterPro" id="IPR024227">
    <property type="entry name" value="DUF3795"/>
</dbReference>
<name>A0A926E2Q2_9FIRM</name>
<dbReference type="Proteomes" id="UP000610760">
    <property type="component" value="Unassembled WGS sequence"/>
</dbReference>
<reference evidence="1" key="1">
    <citation type="submission" date="2020-08" db="EMBL/GenBank/DDBJ databases">
        <title>Genome public.</title>
        <authorList>
            <person name="Liu C."/>
            <person name="Sun Q."/>
        </authorList>
    </citation>
    <scope>NUCLEOTIDE SEQUENCE</scope>
    <source>
        <strain evidence="1">NSJ-33</strain>
    </source>
</reference>
<evidence type="ECO:0000313" key="1">
    <source>
        <dbReference type="EMBL" id="MBC8559132.1"/>
    </source>
</evidence>
<sequence>MQMPKDAIEINLFAPCGMNCKVCYRHCFHKNPCPGCLISDVGKPEHCRKCRIKNCVKSKGVTHCYQCSSFPCKLIDNLEKSYNMRYQTSLIGNSEFVKRHGVKSFMEKQKERYSCPKCGGIISMHDKICSECQLKID</sequence>
<proteinExistence type="predicted"/>